<sequence length="204" mass="22087">MRLRSACMLAAAAAAAATSNHAAPSHRLKQEQALSLLGTIANVLSRLPALEDGGAYGALAALPGHPHLKERLLAKQLAALDELIMQLQGYLGDMQTAVDGMERQAQQAQRFVRQDRSLTPAVCAVVAGPVPSINQCLEGLETIWRMHADELRLKYAVAQEVRYDTSEAEMQQVRSLFAAQPHIDGSRVADLLYVVAATAEPRRL</sequence>
<organism evidence="2 3">
    <name type="scientific">Chlorella ohadii</name>
    <dbReference type="NCBI Taxonomy" id="2649997"/>
    <lineage>
        <taxon>Eukaryota</taxon>
        <taxon>Viridiplantae</taxon>
        <taxon>Chlorophyta</taxon>
        <taxon>core chlorophytes</taxon>
        <taxon>Trebouxiophyceae</taxon>
        <taxon>Chlorellales</taxon>
        <taxon>Chlorellaceae</taxon>
        <taxon>Chlorella clade</taxon>
        <taxon>Chlorella</taxon>
    </lineage>
</organism>
<keyword evidence="3" id="KW-1185">Reference proteome</keyword>
<dbReference type="EMBL" id="JADXDR010000037">
    <property type="protein sequence ID" value="KAI7843555.1"/>
    <property type="molecule type" value="Genomic_DNA"/>
</dbReference>
<dbReference type="AlphaFoldDB" id="A0AAD5DWU0"/>
<dbReference type="InterPro" id="IPR038985">
    <property type="entry name" value="OPRN-like"/>
</dbReference>
<gene>
    <name evidence="2" type="ORF">COHA_002797</name>
</gene>
<evidence type="ECO:0000313" key="2">
    <source>
        <dbReference type="EMBL" id="KAI7843555.1"/>
    </source>
</evidence>
<dbReference type="PANTHER" id="PTHR37904">
    <property type="entry name" value="OS10G0566900 PROTEIN"/>
    <property type="match status" value="1"/>
</dbReference>
<dbReference type="Pfam" id="PF15011">
    <property type="entry name" value="CA109-like"/>
    <property type="match status" value="1"/>
</dbReference>
<keyword evidence="1" id="KW-0732">Signal</keyword>
<feature type="chain" id="PRO_5042056746" evidence="1">
    <location>
        <begin position="23"/>
        <end position="204"/>
    </location>
</feature>
<dbReference type="InterPro" id="IPR029159">
    <property type="entry name" value="CA109-like"/>
</dbReference>
<feature type="signal peptide" evidence="1">
    <location>
        <begin position="1"/>
        <end position="22"/>
    </location>
</feature>
<proteinExistence type="predicted"/>
<protein>
    <submittedName>
        <fullName evidence="2">Uncharacterized protein</fullName>
    </submittedName>
</protein>
<comment type="caution">
    <text evidence="2">The sequence shown here is derived from an EMBL/GenBank/DDBJ whole genome shotgun (WGS) entry which is preliminary data.</text>
</comment>
<name>A0AAD5DWU0_9CHLO</name>
<evidence type="ECO:0000256" key="1">
    <source>
        <dbReference type="SAM" id="SignalP"/>
    </source>
</evidence>
<accession>A0AAD5DWU0</accession>
<dbReference type="PANTHER" id="PTHR37904:SF2">
    <property type="entry name" value="OS10G0566900 PROTEIN"/>
    <property type="match status" value="1"/>
</dbReference>
<evidence type="ECO:0000313" key="3">
    <source>
        <dbReference type="Proteomes" id="UP001205105"/>
    </source>
</evidence>
<reference evidence="2" key="1">
    <citation type="submission" date="2020-11" db="EMBL/GenBank/DDBJ databases">
        <title>Chlorella ohadii genome sequencing and assembly.</title>
        <authorList>
            <person name="Murik O."/>
            <person name="Treves H."/>
            <person name="Kedem I."/>
            <person name="Shotland Y."/>
            <person name="Kaplan A."/>
        </authorList>
    </citation>
    <scope>NUCLEOTIDE SEQUENCE</scope>
    <source>
        <strain evidence="2">1</strain>
    </source>
</reference>
<dbReference type="Proteomes" id="UP001205105">
    <property type="component" value="Unassembled WGS sequence"/>
</dbReference>